<dbReference type="PIRSF" id="PIRSF019345">
    <property type="entry name" value="ScpB"/>
    <property type="match status" value="1"/>
</dbReference>
<dbReference type="AlphaFoldDB" id="A0A1H9HU15"/>
<dbReference type="InterPro" id="IPR005234">
    <property type="entry name" value="ScpB_csome_segregation"/>
</dbReference>
<protein>
    <recommendedName>
        <fullName evidence="5">Segregation and condensation protein B</fullName>
    </recommendedName>
</protein>
<keyword evidence="3 5" id="KW-0159">Chromosome partition</keyword>
<evidence type="ECO:0000256" key="3">
    <source>
        <dbReference type="ARBA" id="ARBA00022829"/>
    </source>
</evidence>
<dbReference type="STRING" id="137733.SAMN05421767_10362"/>
<dbReference type="Proteomes" id="UP000198556">
    <property type="component" value="Unassembled WGS sequence"/>
</dbReference>
<dbReference type="HAMAP" id="MF_01804">
    <property type="entry name" value="ScpB"/>
    <property type="match status" value="1"/>
</dbReference>
<keyword evidence="4 5" id="KW-0131">Cell cycle</keyword>
<dbReference type="PANTHER" id="PTHR34298:SF2">
    <property type="entry name" value="SEGREGATION AND CONDENSATION PROTEIN B"/>
    <property type="match status" value="1"/>
</dbReference>
<comment type="subcellular location">
    <subcellularLocation>
        <location evidence="5">Cytoplasm</location>
    </subcellularLocation>
    <text evidence="5">Associated with two foci at the outer edges of the nucleoid region in young cells, and at four foci within both cell halves in older cells.</text>
</comment>
<dbReference type="Pfam" id="PF04079">
    <property type="entry name" value="SMC_ScpB"/>
    <property type="match status" value="1"/>
</dbReference>
<dbReference type="RefSeq" id="WP_089745878.1">
    <property type="nucleotide sequence ID" value="NZ_FOGF01000003.1"/>
</dbReference>
<dbReference type="InterPro" id="IPR036388">
    <property type="entry name" value="WH-like_DNA-bd_sf"/>
</dbReference>
<evidence type="ECO:0000313" key="6">
    <source>
        <dbReference type="EMBL" id="SEQ65778.1"/>
    </source>
</evidence>
<dbReference type="GO" id="GO:0006260">
    <property type="term" value="P:DNA replication"/>
    <property type="evidence" value="ECO:0007669"/>
    <property type="project" value="UniProtKB-UniRule"/>
</dbReference>
<organism evidence="6 7">
    <name type="scientific">Granulicatella balaenopterae</name>
    <dbReference type="NCBI Taxonomy" id="137733"/>
    <lineage>
        <taxon>Bacteria</taxon>
        <taxon>Bacillati</taxon>
        <taxon>Bacillota</taxon>
        <taxon>Bacilli</taxon>
        <taxon>Lactobacillales</taxon>
        <taxon>Carnobacteriaceae</taxon>
        <taxon>Granulicatella</taxon>
    </lineage>
</organism>
<sequence length="195" mass="21928">MIRSIATVQALLFVAGDEGLSLEQISSLLEIARPAASQMIEELTEKLADDDMSGLEIIKTANAYKIVTKEEFEKVIKQYAVSPYAAQISNAAMETLAIIAYKQPVTRLDIEQIRGVQCSGALQKLLLRDLIEEAGRLESPGRPKLYRTTKYFMDYFGLDNLAELPDAQELFALGEEEAEQLFSDNEELFEKWQKN</sequence>
<evidence type="ECO:0000256" key="5">
    <source>
        <dbReference type="HAMAP-Rule" id="MF_01804"/>
    </source>
</evidence>
<dbReference type="SUPFAM" id="SSF46785">
    <property type="entry name" value="Winged helix' DNA-binding domain"/>
    <property type="match status" value="2"/>
</dbReference>
<keyword evidence="1 5" id="KW-0963">Cytoplasm</keyword>
<dbReference type="Gene3D" id="1.10.10.10">
    <property type="entry name" value="Winged helix-like DNA-binding domain superfamily/Winged helix DNA-binding domain"/>
    <property type="match status" value="2"/>
</dbReference>
<dbReference type="PANTHER" id="PTHR34298">
    <property type="entry name" value="SEGREGATION AND CONDENSATION PROTEIN B"/>
    <property type="match status" value="1"/>
</dbReference>
<dbReference type="EMBL" id="FOGF01000003">
    <property type="protein sequence ID" value="SEQ65778.1"/>
    <property type="molecule type" value="Genomic_DNA"/>
</dbReference>
<dbReference type="OrthoDB" id="9806226at2"/>
<evidence type="ECO:0000256" key="4">
    <source>
        <dbReference type="ARBA" id="ARBA00023306"/>
    </source>
</evidence>
<keyword evidence="2 5" id="KW-0132">Cell division</keyword>
<dbReference type="NCBIfam" id="TIGR00281">
    <property type="entry name" value="SMC-Scp complex subunit ScpB"/>
    <property type="match status" value="1"/>
</dbReference>
<dbReference type="InterPro" id="IPR036390">
    <property type="entry name" value="WH_DNA-bd_sf"/>
</dbReference>
<comment type="similarity">
    <text evidence="5">Belongs to the ScpB family.</text>
</comment>
<reference evidence="6 7" key="1">
    <citation type="submission" date="2016-10" db="EMBL/GenBank/DDBJ databases">
        <authorList>
            <person name="de Groot N.N."/>
        </authorList>
    </citation>
    <scope>NUCLEOTIDE SEQUENCE [LARGE SCALE GENOMIC DNA]</scope>
    <source>
        <strain evidence="6 7">DSM 15827</strain>
    </source>
</reference>
<comment type="function">
    <text evidence="5">Participates in chromosomal partition during cell division. May act via the formation of a condensin-like complex containing Smc and ScpA that pull DNA away from mid-cell into both cell halves.</text>
</comment>
<comment type="subunit">
    <text evidence="5">Homodimer. Homodimerization may be required to stabilize the binding of ScpA to the Smc head domains. Component of a cohesin-like complex composed of ScpA, ScpB and the Smc homodimer, in which ScpA and ScpB bind to the head domain of Smc. The presence of the three proteins is required for the association of the complex with DNA.</text>
</comment>
<proteinExistence type="inferred from homology"/>
<gene>
    <name evidence="5" type="primary">scpB</name>
    <name evidence="6" type="ORF">SAMN05421767_10362</name>
</gene>
<evidence type="ECO:0000313" key="7">
    <source>
        <dbReference type="Proteomes" id="UP000198556"/>
    </source>
</evidence>
<dbReference type="GO" id="GO:0051301">
    <property type="term" value="P:cell division"/>
    <property type="evidence" value="ECO:0007669"/>
    <property type="project" value="UniProtKB-KW"/>
</dbReference>
<dbReference type="GO" id="GO:0051304">
    <property type="term" value="P:chromosome separation"/>
    <property type="evidence" value="ECO:0007669"/>
    <property type="project" value="InterPro"/>
</dbReference>
<evidence type="ECO:0000256" key="2">
    <source>
        <dbReference type="ARBA" id="ARBA00022618"/>
    </source>
</evidence>
<name>A0A1H9HU15_9LACT</name>
<accession>A0A1H9HU15</accession>
<keyword evidence="7" id="KW-1185">Reference proteome</keyword>
<dbReference type="GO" id="GO:0005737">
    <property type="term" value="C:cytoplasm"/>
    <property type="evidence" value="ECO:0007669"/>
    <property type="project" value="UniProtKB-SubCell"/>
</dbReference>
<evidence type="ECO:0000256" key="1">
    <source>
        <dbReference type="ARBA" id="ARBA00022490"/>
    </source>
</evidence>